<organism evidence="1 2">
    <name type="scientific">Kaistella antarctica</name>
    <dbReference type="NCBI Taxonomy" id="266748"/>
    <lineage>
        <taxon>Bacteria</taxon>
        <taxon>Pseudomonadati</taxon>
        <taxon>Bacteroidota</taxon>
        <taxon>Flavobacteriia</taxon>
        <taxon>Flavobacteriales</taxon>
        <taxon>Weeksellaceae</taxon>
        <taxon>Chryseobacterium group</taxon>
        <taxon>Kaistella</taxon>
    </lineage>
</organism>
<accession>A0ABR4TVR5</accession>
<reference evidence="1 2" key="1">
    <citation type="submission" date="2014-07" db="EMBL/GenBank/DDBJ databases">
        <authorList>
            <person name="Pisani N.G."/>
            <person name="Newman J.D."/>
        </authorList>
    </citation>
    <scope>NUCLEOTIDE SEQUENCE [LARGE SCALE GENOMIC DNA]</scope>
    <source>
        <strain evidence="1 2">LMG 24720</strain>
    </source>
</reference>
<dbReference type="Proteomes" id="UP000028349">
    <property type="component" value="Unassembled WGS sequence"/>
</dbReference>
<evidence type="ECO:0008006" key="3">
    <source>
        <dbReference type="Google" id="ProtNLM"/>
    </source>
</evidence>
<comment type="caution">
    <text evidence="1">The sequence shown here is derived from an EMBL/GenBank/DDBJ whole genome shotgun (WGS) entry which is preliminary data.</text>
</comment>
<evidence type="ECO:0000313" key="2">
    <source>
        <dbReference type="Proteomes" id="UP000028349"/>
    </source>
</evidence>
<evidence type="ECO:0000313" key="1">
    <source>
        <dbReference type="EMBL" id="KEY18060.1"/>
    </source>
</evidence>
<keyword evidence="2" id="KW-1185">Reference proteome</keyword>
<proteinExistence type="predicted"/>
<protein>
    <recommendedName>
        <fullName evidence="3">DUF559 domain-containing protein</fullName>
    </recommendedName>
</protein>
<name>A0ABR4TVR5_9FLAO</name>
<dbReference type="EMBL" id="JPEP01000002">
    <property type="protein sequence ID" value="KEY18060.1"/>
    <property type="molecule type" value="Genomic_DNA"/>
</dbReference>
<sequence length="498" mass="57670">MHRFKLKNCIKCNAEFQPRSSTDVWCVECKKKKCQYCNNEFVVKSPNKFETQHFCSRDCQIKGRKSVFKIKCERCQTYFVSNSASSKLCTECKTYDCQNCGKSFVIEKLRDAEMIKYCSRKCAIEGRDTKVQHVCKNCGNFFISSSGSSTLCKNCCTLTCLTCGNQYQVQPKRLKTSKYCSKDCRVKGDMKHIWQEEDFSFIKEHYPYKMSLKEIADKFDTSISAIARLKHKLNLDYCPIELRQRRVGDTQMLWTKEKITNDIINLNQTAVPLNSSYIQKNYQSLHTAAVKRFGSWENAIKSAGYNYDEINLYSNRVTWTPELIKQEILRLYKEDIDLKATSIRDTYASLFNAARRDSQIGTWEKAIAFAGLQYNEIAGCSWGETSIGLDGNTYPSIIECAVGNEIFELLDQQLIADYFIQVPLTKERRWTCDFVVTLNNDETIWIEVDGLGDSRKEGSYGEEHEKIAYYLNNNFEFYTVNKTGQVDEIIKKRTQRIG</sequence>
<gene>
    <name evidence="1" type="ORF">HY04_05915</name>
</gene>